<dbReference type="RefSeq" id="WP_081013388.1">
    <property type="nucleotide sequence ID" value="NZ_CAXKYD010000037.1"/>
</dbReference>
<dbReference type="InterPro" id="IPR008969">
    <property type="entry name" value="CarboxyPept-like_regulatory"/>
</dbReference>
<accession>A0A0P0F8T4</accession>
<dbReference type="InterPro" id="IPR041700">
    <property type="entry name" value="OMP_b-brl_3"/>
</dbReference>
<dbReference type="AlphaFoldDB" id="A0A0P0F8T4"/>
<feature type="domain" description="Outer membrane protein beta-barrel" evidence="1">
    <location>
        <begin position="461"/>
        <end position="838"/>
    </location>
</feature>
<dbReference type="KEGG" id="btho:Btheta7330_00084"/>
<evidence type="ECO:0000313" key="2">
    <source>
        <dbReference type="EMBL" id="KAB4481807.1"/>
    </source>
</evidence>
<evidence type="ECO:0000313" key="3">
    <source>
        <dbReference type="Proteomes" id="UP000436858"/>
    </source>
</evidence>
<dbReference type="SUPFAM" id="SSF56935">
    <property type="entry name" value="Porins"/>
    <property type="match status" value="1"/>
</dbReference>
<protein>
    <submittedName>
        <fullName evidence="2">Outer membrane beta-barrel protein</fullName>
    </submittedName>
</protein>
<dbReference type="SUPFAM" id="SSF49464">
    <property type="entry name" value="Carboxypeptidase regulatory domain-like"/>
    <property type="match status" value="1"/>
</dbReference>
<dbReference type="Proteomes" id="UP000436858">
    <property type="component" value="Unassembled WGS sequence"/>
</dbReference>
<comment type="caution">
    <text evidence="2">The sequence shown here is derived from an EMBL/GenBank/DDBJ whole genome shotgun (WGS) entry which is preliminary data.</text>
</comment>
<name>A0A0P0F8T4_BACT4</name>
<dbReference type="EMBL" id="WCRY01000011">
    <property type="protein sequence ID" value="KAB4481807.1"/>
    <property type="molecule type" value="Genomic_DNA"/>
</dbReference>
<dbReference type="Pfam" id="PF13715">
    <property type="entry name" value="CarbopepD_reg_2"/>
    <property type="match status" value="1"/>
</dbReference>
<sequence length="860" mass="97332">MIRQFGFTWTAISWLLMGYGLFFALSPLQAQTAIKKFSLELKNESLPEALKQLEKAGGKNILFTYNGTESYRVTVSIREKTEREAIDLVLAGKPFLCIEREEYFVVQRKKSDKAIATEGKVYDEKGAPLPFVNILALAADSSFLAGSVTEEDGSFHLPPVAGEDCLLKATYIGYRPQIIPCRQQNTIRLQPDTELLKEVVVTASRPLIERKGGTLKANIAGTPLSLMGSAKEMISHLPFVTGSDGEFTVLGRGTPEIYINGRKVRDKTELDRLQANEILSAEIITTPGVQYGSSVGAVIRLRTIRKRGQGMSGSFYTDYSQGHEPIGNEGISLNYRTGGLDIFVKGDFAEINNHTTNISSQDIYASSDWNQSTENKSKQTYRTFNGELGFNYEIDEDQSFGMRYMPGTNIGNAHTTNAGTTLILQDGKEVDHLHALRQTDAHTGWWQAANGYYNGTFGKWNIDFNADYLYGRDRIRQYAENNGTEDATSSNRVRNHLYAAKLLLTAPLWKGKLSFGTEETFTNRHDVFLQSGFSADADDRIKQTMLSGFIDYSLPLGKFNILAGLRYEFQQTDYYEKGIHQDDQSPTYRDWIPVVSIRYTSGNWFFALSHRTLKYSPSYDMLTSAVTYQNKYSYQSGDPFLVPQIHRATFFDAGWKWINFSLNYDHCWNMYTSYTRPYDDINHPGVLLFGRASIPHSNRYGGSIVLSPKIGIWQPQFTTGIDWFNSHATSIGITQNWNEPRFYFIFDNNFSFPKGWFFNIKGELAPGAKQSYAIWKTEGRVDAQLTKSFLKDQALKVSVTAKDIFHTGYRYFTIYGDRTFSSNRDYTDQQRFGIRLSYQFNATKSKYKGTGAGASEKSRL</sequence>
<dbReference type="Pfam" id="PF14905">
    <property type="entry name" value="OMP_b-brl_3"/>
    <property type="match status" value="1"/>
</dbReference>
<proteinExistence type="predicted"/>
<evidence type="ECO:0000259" key="1">
    <source>
        <dbReference type="Pfam" id="PF14905"/>
    </source>
</evidence>
<organism evidence="2 3">
    <name type="scientific">Bacteroides thetaiotaomicron</name>
    <dbReference type="NCBI Taxonomy" id="818"/>
    <lineage>
        <taxon>Bacteria</taxon>
        <taxon>Pseudomonadati</taxon>
        <taxon>Bacteroidota</taxon>
        <taxon>Bacteroidia</taxon>
        <taxon>Bacteroidales</taxon>
        <taxon>Bacteroidaceae</taxon>
        <taxon>Bacteroides</taxon>
    </lineage>
</organism>
<reference evidence="2 3" key="1">
    <citation type="journal article" date="2019" name="Nat. Med.">
        <title>A library of human gut bacterial isolates paired with longitudinal multiomics data enables mechanistic microbiome research.</title>
        <authorList>
            <person name="Poyet M."/>
            <person name="Groussin M."/>
            <person name="Gibbons S.M."/>
            <person name="Avila-Pacheco J."/>
            <person name="Jiang X."/>
            <person name="Kearney S.M."/>
            <person name="Perrotta A.R."/>
            <person name="Berdy B."/>
            <person name="Zhao S."/>
            <person name="Lieberman T.D."/>
            <person name="Swanson P.K."/>
            <person name="Smith M."/>
            <person name="Roesemann S."/>
            <person name="Alexander J.E."/>
            <person name="Rich S.A."/>
            <person name="Livny J."/>
            <person name="Vlamakis H."/>
            <person name="Clish C."/>
            <person name="Bullock K."/>
            <person name="Deik A."/>
            <person name="Scott J."/>
            <person name="Pierce K.A."/>
            <person name="Xavier R.J."/>
            <person name="Alm E.J."/>
        </authorList>
    </citation>
    <scope>NUCLEOTIDE SEQUENCE [LARGE SCALE GENOMIC DNA]</scope>
    <source>
        <strain evidence="2 3">BIOML-A162</strain>
    </source>
</reference>
<gene>
    <name evidence="2" type="ORF">GAN91_13045</name>
</gene>